<dbReference type="InterPro" id="IPR002716">
    <property type="entry name" value="PIN_dom"/>
</dbReference>
<keyword evidence="1 5" id="KW-1277">Toxin-antitoxin system</keyword>
<feature type="binding site" evidence="5">
    <location>
        <position position="13"/>
    </location>
    <ligand>
        <name>Mg(2+)</name>
        <dbReference type="ChEBI" id="CHEBI:18420"/>
    </ligand>
</feature>
<comment type="similarity">
    <text evidence="5">Belongs to the PINc/VapC protein family.</text>
</comment>
<dbReference type="EMBL" id="JADPKZ010000028">
    <property type="protein sequence ID" value="MBF8376795.1"/>
    <property type="molecule type" value="Genomic_DNA"/>
</dbReference>
<keyword evidence="4 5" id="KW-0378">Hydrolase</keyword>
<comment type="cofactor">
    <cofactor evidence="5">
        <name>Mg(2+)</name>
        <dbReference type="ChEBI" id="CHEBI:18420"/>
    </cofactor>
</comment>
<evidence type="ECO:0000256" key="3">
    <source>
        <dbReference type="ARBA" id="ARBA00022723"/>
    </source>
</evidence>
<dbReference type="SUPFAM" id="SSF88723">
    <property type="entry name" value="PIN domain-like"/>
    <property type="match status" value="1"/>
</dbReference>
<dbReference type="CDD" id="cd18683">
    <property type="entry name" value="PIN_VapC-like"/>
    <property type="match status" value="1"/>
</dbReference>
<gene>
    <name evidence="5" type="primary">vapC</name>
    <name evidence="7" type="ORF">IW967_02765</name>
</gene>
<dbReference type="HAMAP" id="MF_00265">
    <property type="entry name" value="VapC_Nob1"/>
    <property type="match status" value="1"/>
</dbReference>
<evidence type="ECO:0000313" key="8">
    <source>
        <dbReference type="Proteomes" id="UP000642910"/>
    </source>
</evidence>
<evidence type="ECO:0000256" key="5">
    <source>
        <dbReference type="HAMAP-Rule" id="MF_00265"/>
    </source>
</evidence>
<comment type="caution">
    <text evidence="7">The sequence shown here is derived from an EMBL/GenBank/DDBJ whole genome shotgun (WGS) entry which is preliminary data.</text>
</comment>
<feature type="domain" description="PIN" evidence="6">
    <location>
        <begin position="12"/>
        <end position="131"/>
    </location>
</feature>
<dbReference type="EC" id="3.1.-.-" evidence="5"/>
<keyword evidence="2 5" id="KW-0540">Nuclease</keyword>
<protein>
    <recommendedName>
        <fullName evidence="5">Ribonuclease VapC</fullName>
        <shortName evidence="5">RNase VapC</shortName>
        <ecNumber evidence="5">3.1.-.-</ecNumber>
    </recommendedName>
    <alternativeName>
        <fullName evidence="5">Toxin VapC</fullName>
    </alternativeName>
</protein>
<keyword evidence="5" id="KW-0800">Toxin</keyword>
<keyword evidence="5" id="KW-0460">Magnesium</keyword>
<accession>A0ABS0F0J3</accession>
<dbReference type="Proteomes" id="UP000642910">
    <property type="component" value="Unassembled WGS sequence"/>
</dbReference>
<dbReference type="InterPro" id="IPR029060">
    <property type="entry name" value="PIN-like_dom_sf"/>
</dbReference>
<evidence type="ECO:0000259" key="6">
    <source>
        <dbReference type="Pfam" id="PF01850"/>
    </source>
</evidence>
<dbReference type="RefSeq" id="WP_195867045.1">
    <property type="nucleotide sequence ID" value="NZ_JADPKZ010000028.1"/>
</dbReference>
<evidence type="ECO:0000256" key="2">
    <source>
        <dbReference type="ARBA" id="ARBA00022722"/>
    </source>
</evidence>
<sequence length="149" mass="16905">MSKSVHPSEMWVDSNVLLRLITGDPPKQAKEAAQLAEYLDRGLVSLRIPAIVFAELCWVLESFYGKHPTEIAKVLAQLTEVKGLEIEEKEIVLEALRDFDEQHVDYIDAYIAAKARHSKCPTVLTWNQKHYRRLQVGHVTPGDVLRSGE</sequence>
<evidence type="ECO:0000256" key="4">
    <source>
        <dbReference type="ARBA" id="ARBA00022801"/>
    </source>
</evidence>
<dbReference type="InterPro" id="IPR022907">
    <property type="entry name" value="VapC_family"/>
</dbReference>
<evidence type="ECO:0000256" key="1">
    <source>
        <dbReference type="ARBA" id="ARBA00022649"/>
    </source>
</evidence>
<evidence type="ECO:0000313" key="7">
    <source>
        <dbReference type="EMBL" id="MBF8376795.1"/>
    </source>
</evidence>
<name>A0ABS0F0J3_9BACL</name>
<dbReference type="Gene3D" id="3.40.50.1010">
    <property type="entry name" value="5'-nuclease"/>
    <property type="match status" value="1"/>
</dbReference>
<organism evidence="7 8">
    <name type="scientific">Alicyclobacillus mali</name>
    <name type="common">ex Roth et al. 2021</name>
    <dbReference type="NCBI Taxonomy" id="1123961"/>
    <lineage>
        <taxon>Bacteria</taxon>
        <taxon>Bacillati</taxon>
        <taxon>Bacillota</taxon>
        <taxon>Bacilli</taxon>
        <taxon>Bacillales</taxon>
        <taxon>Alicyclobacillaceae</taxon>
        <taxon>Alicyclobacillus</taxon>
    </lineage>
</organism>
<proteinExistence type="inferred from homology"/>
<feature type="binding site" evidence="5">
    <location>
        <position position="108"/>
    </location>
    <ligand>
        <name>Mg(2+)</name>
        <dbReference type="ChEBI" id="CHEBI:18420"/>
    </ligand>
</feature>
<keyword evidence="8" id="KW-1185">Reference proteome</keyword>
<dbReference type="Pfam" id="PF01850">
    <property type="entry name" value="PIN"/>
    <property type="match status" value="1"/>
</dbReference>
<reference evidence="7 8" key="1">
    <citation type="submission" date="2020-11" db="EMBL/GenBank/DDBJ databases">
        <title>Genomic insight of Alicyclobacillus mali FL 18 reveals a new arsenic-resistant strain, with potential in environmental biotechnology.</title>
        <authorList>
            <person name="Fiorentino G."/>
            <person name="Gallo G."/>
            <person name="Aulitto M."/>
        </authorList>
    </citation>
    <scope>NUCLEOTIDE SEQUENCE [LARGE SCALE GENOMIC DNA]</scope>
    <source>
        <strain evidence="7 8">FL 18</strain>
    </source>
</reference>
<comment type="function">
    <text evidence="5">Toxic component of a toxin-antitoxin (TA) system. An RNase.</text>
</comment>
<keyword evidence="3 5" id="KW-0479">Metal-binding</keyword>